<keyword evidence="4" id="KW-0418">Kinase</keyword>
<dbReference type="EMBL" id="JXTC01000685">
    <property type="protein sequence ID" value="PON40496.1"/>
    <property type="molecule type" value="Genomic_DNA"/>
</dbReference>
<evidence type="ECO:0000256" key="2">
    <source>
        <dbReference type="ARBA" id="ARBA00022840"/>
    </source>
</evidence>
<dbReference type="AlphaFoldDB" id="A0A2P5AVD0"/>
<keyword evidence="1" id="KW-0547">Nucleotide-binding</keyword>
<dbReference type="InParanoid" id="A0A2P5AVD0"/>
<protein>
    <submittedName>
        <fullName evidence="4">Tyrosine-protein kinase</fullName>
    </submittedName>
</protein>
<evidence type="ECO:0000313" key="4">
    <source>
        <dbReference type="EMBL" id="PON40496.1"/>
    </source>
</evidence>
<evidence type="ECO:0000256" key="1">
    <source>
        <dbReference type="ARBA" id="ARBA00022741"/>
    </source>
</evidence>
<keyword evidence="5" id="KW-1185">Reference proteome</keyword>
<proteinExistence type="predicted"/>
<keyword evidence="2" id="KW-0067">ATP-binding</keyword>
<dbReference type="SUPFAM" id="SSF56112">
    <property type="entry name" value="Protein kinase-like (PK-like)"/>
    <property type="match status" value="1"/>
</dbReference>
<gene>
    <name evidence="4" type="ORF">TorRG33x02_340150</name>
</gene>
<dbReference type="PANTHER" id="PTHR27005">
    <property type="entry name" value="WALL-ASSOCIATED RECEPTOR KINASE-LIKE 21"/>
    <property type="match status" value="1"/>
</dbReference>
<dbReference type="Pfam" id="PF00069">
    <property type="entry name" value="Pkinase"/>
    <property type="match status" value="1"/>
</dbReference>
<dbReference type="GO" id="GO:0004674">
    <property type="term" value="F:protein serine/threonine kinase activity"/>
    <property type="evidence" value="ECO:0007669"/>
    <property type="project" value="TreeGrafter"/>
</dbReference>
<dbReference type="Proteomes" id="UP000237000">
    <property type="component" value="Unassembled WGS sequence"/>
</dbReference>
<dbReference type="STRING" id="63057.A0A2P5AVD0"/>
<comment type="caution">
    <text evidence="4">The sequence shown here is derived from an EMBL/GenBank/DDBJ whole genome shotgun (WGS) entry which is preliminary data.</text>
</comment>
<feature type="domain" description="Protein kinase" evidence="3">
    <location>
        <begin position="1"/>
        <end position="159"/>
    </location>
</feature>
<dbReference type="Gene3D" id="1.10.510.10">
    <property type="entry name" value="Transferase(Phosphotransferase) domain 1"/>
    <property type="match status" value="1"/>
</dbReference>
<accession>A0A2P5AVD0</accession>
<dbReference type="GO" id="GO:0007166">
    <property type="term" value="P:cell surface receptor signaling pathway"/>
    <property type="evidence" value="ECO:0007669"/>
    <property type="project" value="InterPro"/>
</dbReference>
<dbReference type="GO" id="GO:0005886">
    <property type="term" value="C:plasma membrane"/>
    <property type="evidence" value="ECO:0007669"/>
    <property type="project" value="TreeGrafter"/>
</dbReference>
<dbReference type="OrthoDB" id="75710at2759"/>
<dbReference type="PANTHER" id="PTHR27005:SF466">
    <property type="entry name" value="NON-FUNCTIONAL PSEUDOKINASE ZED1-LIKE"/>
    <property type="match status" value="1"/>
</dbReference>
<name>A0A2P5AVD0_TREOI</name>
<dbReference type="InterPro" id="IPR045274">
    <property type="entry name" value="WAK-like"/>
</dbReference>
<dbReference type="PROSITE" id="PS50011">
    <property type="entry name" value="PROTEIN_KINASE_DOM"/>
    <property type="match status" value="1"/>
</dbReference>
<organism evidence="4 5">
    <name type="scientific">Trema orientale</name>
    <name type="common">Charcoal tree</name>
    <name type="synonym">Celtis orientalis</name>
    <dbReference type="NCBI Taxonomy" id="63057"/>
    <lineage>
        <taxon>Eukaryota</taxon>
        <taxon>Viridiplantae</taxon>
        <taxon>Streptophyta</taxon>
        <taxon>Embryophyta</taxon>
        <taxon>Tracheophyta</taxon>
        <taxon>Spermatophyta</taxon>
        <taxon>Magnoliopsida</taxon>
        <taxon>eudicotyledons</taxon>
        <taxon>Gunneridae</taxon>
        <taxon>Pentapetalae</taxon>
        <taxon>rosids</taxon>
        <taxon>fabids</taxon>
        <taxon>Rosales</taxon>
        <taxon>Cannabaceae</taxon>
        <taxon>Trema</taxon>
    </lineage>
</organism>
<dbReference type="InterPro" id="IPR000719">
    <property type="entry name" value="Prot_kinase_dom"/>
</dbReference>
<dbReference type="GO" id="GO:0005524">
    <property type="term" value="F:ATP binding"/>
    <property type="evidence" value="ECO:0007669"/>
    <property type="project" value="UniProtKB-KW"/>
</dbReference>
<evidence type="ECO:0000259" key="3">
    <source>
        <dbReference type="PROSITE" id="PS50011"/>
    </source>
</evidence>
<reference evidence="5" key="1">
    <citation type="submission" date="2016-06" db="EMBL/GenBank/DDBJ databases">
        <title>Parallel loss of symbiosis genes in relatives of nitrogen-fixing non-legume Parasponia.</title>
        <authorList>
            <person name="Van Velzen R."/>
            <person name="Holmer R."/>
            <person name="Bu F."/>
            <person name="Rutten L."/>
            <person name="Van Zeijl A."/>
            <person name="Liu W."/>
            <person name="Santuari L."/>
            <person name="Cao Q."/>
            <person name="Sharma T."/>
            <person name="Shen D."/>
            <person name="Roswanjaya Y."/>
            <person name="Wardhani T."/>
            <person name="Kalhor M.S."/>
            <person name="Jansen J."/>
            <person name="Van den Hoogen J."/>
            <person name="Gungor B."/>
            <person name="Hartog M."/>
            <person name="Hontelez J."/>
            <person name="Verver J."/>
            <person name="Yang W.-C."/>
            <person name="Schijlen E."/>
            <person name="Repin R."/>
            <person name="Schilthuizen M."/>
            <person name="Schranz E."/>
            <person name="Heidstra R."/>
            <person name="Miyata K."/>
            <person name="Fedorova E."/>
            <person name="Kohlen W."/>
            <person name="Bisseling T."/>
            <person name="Smit S."/>
            <person name="Geurts R."/>
        </authorList>
    </citation>
    <scope>NUCLEOTIDE SEQUENCE [LARGE SCALE GENOMIC DNA]</scope>
    <source>
        <strain evidence="5">cv. RG33-2</strain>
    </source>
</reference>
<dbReference type="InterPro" id="IPR011009">
    <property type="entry name" value="Kinase-like_dom_sf"/>
</dbReference>
<sequence length="164" mass="18457">MRLKVAKETANAITYLHTAFARPIIHRGIAPSNIFIDKDSIPKLCNFDQAITIPEGETHVEVDRVTGTYSYLEHAYALSGIVTEHTDIYSFGVVLLFLISGKRPSCSIIHDDEQQKEGGINEEKEVQLQAFLKLAWSCLKENGEDRPLMIDVAKELVKIERSSR</sequence>
<evidence type="ECO:0000313" key="5">
    <source>
        <dbReference type="Proteomes" id="UP000237000"/>
    </source>
</evidence>
<keyword evidence="4" id="KW-0808">Transferase</keyword>